<dbReference type="OrthoDB" id="3182339at2759"/>
<dbReference type="Proteomes" id="UP000051952">
    <property type="component" value="Unassembled WGS sequence"/>
</dbReference>
<dbReference type="EMBL" id="CYKH01001847">
    <property type="protein sequence ID" value="CUG90579.1"/>
    <property type="molecule type" value="Genomic_DNA"/>
</dbReference>
<proteinExistence type="predicted"/>
<evidence type="ECO:0000256" key="4">
    <source>
        <dbReference type="ARBA" id="ARBA00022786"/>
    </source>
</evidence>
<evidence type="ECO:0000256" key="7">
    <source>
        <dbReference type="SAM" id="MobiDB-lite"/>
    </source>
</evidence>
<dbReference type="EC" id="3.4.19.12" evidence="2"/>
<keyword evidence="3" id="KW-0645">Protease</keyword>
<evidence type="ECO:0000256" key="5">
    <source>
        <dbReference type="ARBA" id="ARBA00022801"/>
    </source>
</evidence>
<dbReference type="GO" id="GO:0004843">
    <property type="term" value="F:cysteine-type deubiquitinase activity"/>
    <property type="evidence" value="ECO:0007669"/>
    <property type="project" value="UniProtKB-EC"/>
</dbReference>
<protein>
    <recommendedName>
        <fullName evidence="2">ubiquitinyl hydrolase 1</fullName>
        <ecNumber evidence="2">3.4.19.12</ecNumber>
    </recommendedName>
</protein>
<gene>
    <name evidence="10" type="ORF">BSAL_27615</name>
</gene>
<dbReference type="GO" id="GO:0006508">
    <property type="term" value="P:proteolysis"/>
    <property type="evidence" value="ECO:0007669"/>
    <property type="project" value="UniProtKB-KW"/>
</dbReference>
<evidence type="ECO:0000259" key="9">
    <source>
        <dbReference type="Pfam" id="PF12359"/>
    </source>
</evidence>
<feature type="region of interest" description="Disordered" evidence="7">
    <location>
        <begin position="2685"/>
        <end position="2716"/>
    </location>
</feature>
<feature type="domain" description="DUF3645" evidence="9">
    <location>
        <begin position="2049"/>
        <end position="2080"/>
    </location>
</feature>
<dbReference type="PANTHER" id="PTHR13367">
    <property type="entry name" value="UBIQUITIN THIOESTERASE"/>
    <property type="match status" value="1"/>
</dbReference>
<dbReference type="InterPro" id="IPR022099">
    <property type="entry name" value="DUF3638"/>
</dbReference>
<evidence type="ECO:0000256" key="1">
    <source>
        <dbReference type="ARBA" id="ARBA00000707"/>
    </source>
</evidence>
<dbReference type="Pfam" id="PF12340">
    <property type="entry name" value="DUF3638"/>
    <property type="match status" value="1"/>
</dbReference>
<dbReference type="Pfam" id="PF12359">
    <property type="entry name" value="DUF3645"/>
    <property type="match status" value="1"/>
</dbReference>
<evidence type="ECO:0000313" key="11">
    <source>
        <dbReference type="Proteomes" id="UP000051952"/>
    </source>
</evidence>
<accession>A0A0S4JK87</accession>
<feature type="compositionally biased region" description="Acidic residues" evidence="7">
    <location>
        <begin position="2702"/>
        <end position="2716"/>
    </location>
</feature>
<organism evidence="10 11">
    <name type="scientific">Bodo saltans</name>
    <name type="common">Flagellated protozoan</name>
    <dbReference type="NCBI Taxonomy" id="75058"/>
    <lineage>
        <taxon>Eukaryota</taxon>
        <taxon>Discoba</taxon>
        <taxon>Euglenozoa</taxon>
        <taxon>Kinetoplastea</taxon>
        <taxon>Metakinetoplastina</taxon>
        <taxon>Eubodonida</taxon>
        <taxon>Bodonidae</taxon>
        <taxon>Bodo</taxon>
    </lineage>
</organism>
<dbReference type="InterPro" id="IPR051346">
    <property type="entry name" value="OTU_Deubiquitinase"/>
</dbReference>
<sequence>MSIAEKKFKAHVDNETISVDEAYESLTRRHDKIMRAQFSDILWQVNHGCALFSSGENANFFNIKVVTTQGVQIQRVENGFGTDEELTSTTYECDGACDVTGNASSASFIVPLVESREDVKKVWSELRSTLKQQQKDHRTMNIQNPGGVAHALAKVVKERGPKDADSEQSSPTSKKQEPAMPDFALLGYLKSSKYFATPSIVIDGWLLFVAVMKEGYGLCHRQFQHIADALLVTFLITIIDEDVTALFNQLDSDSVVRARTQQLPLRLRALIYCSDVVATHSNPMINNPNCVKKLSEIQQKILNTDRKAIDLAQNYSKVGAYLQSAIDEIHNAHETGSLRGFALADNSLRQQQPVQTKIDDGIRLLLPLPLPTSFEKKPDPATWNEAGLSCHHIELLVRQELQRFRPACGHQLPKHLFDWWKLYKTRAVRTTQQVEDTWIDFFQNRSRRIVTSVMFWFLMEESMRKNLPKTCEHFTTIPVAIILVYLKKFVLDSTPDMHDAVELLKRLLLQKSELSFAWRNQKTIAEFGCVLADEECMNPVVDSYRKMKDALESRAKTLFEETVSTLRGEMHAASDYPCPGLGTQSQCCDPHCVRCSTLRKLQERSFDATLVPCANEGTACLASNRCPELIEVNEIMINVTSSIFELTPCDGQCDGQCVLVRDLPALPDFMKFDDFENPLLLHIHCSHPKKSLKLENVTTWDDLLVYPPAVEYVGPWPREGEATCRLPQKPKFKRSVTHIDGTLPTELQWMLQHPSSSNPTRGNLPYIKASRDFLSSTGHSSFQSKIPVLGIVRTAAEMQHRLALQVLLDGDIDGHMIGHGPVWIGQTLFLAGSHSAGRLNDDHRSYLNAQQESTKDFIVEITPRNSCALVLIAQQYAAALHDDRVENALSILKSIVSKASTLLDESLASPFDETNESERWNAAHRAAVVVLAVCSFLPSHGANSDSMYLAVAFVKANVVSFAASLFVDVTQCVQSKRLRMFANQARNNAAFWEVLKESHTEVASQCFAGGNLHSLSIFHEMEKEMVWVPIHETHMFLKANAPLGNWYLLNMYTGEISGNRCSFGVPDTVRALREYKALFKERNYCCKHEWEWLHHIAQGPKESSLAINFICSKDHGVEMEAKSDNRKVRYRLHFGELDGNNEPSLATIIRGKRYFGWIDHDRADSYILFFPAPTGKESIQVPLTASYLGYVREGFVVYHEISQKTWLESSTDLFLGQYRVPSSAPGIVSTTEVLKNLFSHLKTGVTVILGDTVKIELDALGTSFIASSDSIVWSDDPSYRIALNDRVPWLPCNSKYLVLSLILPRATRENLMKPCELVLLPVTKVDCDGSSRSKFLVKAYVHDHFQSIECDSLAGRLRIASILCRCDSGIVAWGKSIASIEQVMVILRRCISNRPLTATEQHQIKVLKRNNTNPAVFLLCAAIERASCQGSNLIYHQRSDFVCFLEPLSLGRAFSQYCVRLQQCCIPPCCILTNEELELACFMPPPIPPTPFILERKKDDFQQSIDDEISDFTKSMTTVFSKLEVAFTQAIEIQGIPNDSKVAADEEDAAAKFKTHFELCKRHYKSDSHVPQKEFRPTELDGYLADGQTLQRTAESIKDKMLDMIHSFNHFNQFDAQQSLTSVTGVPLNSDLWKIANRVGHVSQLHAGRFAAASKDELDQLAPHLSKDTLRSLQTVCIQYVQLCGDIDSLARVVHYLSELCGYHQTTNSFTTIQSDILREVTSPRNEIAEFPAWQVFEAEQRIRIRKVQYQTFTLLTASPTSCVTQLNTGEGKTRVIIPMIILRNIKCHVCVYALSSVVGECTEALSRSLSTPGLRMHQLSFPFDRTVDVESAQCGRSVVNVLRSLERRFIVVTRESATSLILKQEELEHRMPQCTQLPTMSTICDVDDTLHVFDEVDELLDSKYSMVYSVGDPEGVPLIDTRAEMMQHLLMSVAHERHRLHHVVSLEPRESADHSAFPRVYLTHEILREEDKRIIASHFIANPPSCCLWMRERRDQLLDQVLGDTPPDNIEVDAREQMCFLRGMFHHDVLGFILSRHPQEQYGVPPSTRTSRLAVPYDAADVPSLRCEFSQPDVCFGLTFLSYFHRGLTKAQFKEALVALVAAPMALREHEVKTWQPSSRSLDDTATIPIHGEVDIADEKLVSELYRQYRRSIGTIGFWLRDCVFTKECQHLPQVLIASAWDIANVGKVIGFSGTSDNRWILPKPIKYLPQNESSAFRDVDRVRQIKAVTQIELSDENLALAVVNCAFVEGCSVIIDVGGLLAESPLESFAEYILRKDLLPENLKGICYFNSFSGSWTVLHKQTRYTTKLQFSSVGAHDCFVIYDQARCRGADLQLDPTAIAMITLNESTTKDAFMQGVGRLRLFGMTQTINVAAPSHVADLLFSNVGDETAGERLIKMLLSNTEKSLSLGEKLLQSGQLLFDTKKRNPKQLTAVPSLPSALYTDESSVRSSSHQSVEHQSIVKQSIHVQQRINDDNRTQQTPNSEVEVDELYNTIVSLTDRMRRNKKVAFNGVCELVKHSIPQVDAVWNVPNILRASTNFFKTSIAETGPLRKVHTLLVIEDCSDQREKFAFWLTELEIATFQSHWMKEARIHTYHLRPGREGGLTVLSNLSINDSQTRNVIAFTMLFNGRSMFGTKDGWYDIVKGLLISNCSSSNFRLAACYFISQRDAQASFPKSDLEAILQPAETTTTPSRKRNREDEELSWNREDDELSY</sequence>
<evidence type="ECO:0000256" key="3">
    <source>
        <dbReference type="ARBA" id="ARBA00022670"/>
    </source>
</evidence>
<dbReference type="VEuPathDB" id="TriTrypDB:BSAL_27615"/>
<keyword evidence="11" id="KW-1185">Reference proteome</keyword>
<evidence type="ECO:0000313" key="10">
    <source>
        <dbReference type="EMBL" id="CUG90579.1"/>
    </source>
</evidence>
<dbReference type="InterPro" id="IPR022105">
    <property type="entry name" value="DUF3645"/>
</dbReference>
<feature type="domain" description="DUF3638" evidence="8">
    <location>
        <begin position="1729"/>
        <end position="1940"/>
    </location>
</feature>
<evidence type="ECO:0000256" key="2">
    <source>
        <dbReference type="ARBA" id="ARBA00012759"/>
    </source>
</evidence>
<feature type="region of interest" description="Disordered" evidence="7">
    <location>
        <begin position="159"/>
        <end position="178"/>
    </location>
</feature>
<keyword evidence="5" id="KW-0378">Hydrolase</keyword>
<dbReference type="PANTHER" id="PTHR13367:SF33">
    <property type="entry name" value="P-LOOP CONTAINING NUCLEOSIDE TRIPHOSPHATE HYDROLASE PROTEIN"/>
    <property type="match status" value="1"/>
</dbReference>
<evidence type="ECO:0000259" key="8">
    <source>
        <dbReference type="Pfam" id="PF12340"/>
    </source>
</evidence>
<name>A0A0S4JK87_BODSA</name>
<reference evidence="11" key="1">
    <citation type="submission" date="2015-09" db="EMBL/GenBank/DDBJ databases">
        <authorList>
            <consortium name="Pathogen Informatics"/>
        </authorList>
    </citation>
    <scope>NUCLEOTIDE SEQUENCE [LARGE SCALE GENOMIC DNA]</scope>
    <source>
        <strain evidence="11">Lake Konstanz</strain>
    </source>
</reference>
<comment type="catalytic activity">
    <reaction evidence="1">
        <text>Thiol-dependent hydrolysis of ester, thioester, amide, peptide and isopeptide bonds formed by the C-terminal Gly of ubiquitin (a 76-residue protein attached to proteins as an intracellular targeting signal).</text>
        <dbReference type="EC" id="3.4.19.12"/>
    </reaction>
</comment>
<keyword evidence="4" id="KW-0833">Ubl conjugation pathway</keyword>
<evidence type="ECO:0000256" key="6">
    <source>
        <dbReference type="ARBA" id="ARBA00022807"/>
    </source>
</evidence>
<keyword evidence="6" id="KW-0788">Thiol protease</keyword>